<dbReference type="RefSeq" id="WP_119911523.1">
    <property type="nucleotide sequence ID" value="NZ_QZCH01000020.1"/>
</dbReference>
<keyword evidence="2" id="KW-1185">Reference proteome</keyword>
<reference evidence="1 2" key="2">
    <citation type="submission" date="2019-01" db="EMBL/GenBank/DDBJ databases">
        <title>Motilimonas pumilus sp. nov., isolated from the gut of sea cucumber (Apostichopus japonicus).</title>
        <authorList>
            <person name="Wang F.-Q."/>
            <person name="Ren L.-H."/>
            <person name="Lin Y.-W."/>
            <person name="Sun G.-H."/>
            <person name="Du Z.-J."/>
            <person name="Zhao J.-X."/>
            <person name="Liu X.-J."/>
            <person name="Liu L.-J."/>
        </authorList>
    </citation>
    <scope>NUCLEOTIDE SEQUENCE [LARGE SCALE GENOMIC DNA]</scope>
    <source>
        <strain evidence="1 2">PLHSC7-2</strain>
    </source>
</reference>
<gene>
    <name evidence="1" type="ORF">D1Z90_14605</name>
</gene>
<sequence length="134" mass="15224">MLKIVLIIFVSLGVILLGSAGFLLVSNPNVERGSGERVSGSTNQEITVASIYGKWRSEDKPYGDYEYFEFTPEGYTFENRFFPATYTLEDKSVTVSKVSESITFRFLNDELIERKVPRLKQIRYVRQLPPGAAE</sequence>
<comment type="caution">
    <text evidence="1">The sequence shown here is derived from an EMBL/GenBank/DDBJ whole genome shotgun (WGS) entry which is preliminary data.</text>
</comment>
<protein>
    <recommendedName>
        <fullName evidence="3">DUF2850 domain-containing protein</fullName>
    </recommendedName>
</protein>
<dbReference type="Proteomes" id="UP000283255">
    <property type="component" value="Unassembled WGS sequence"/>
</dbReference>
<evidence type="ECO:0000313" key="1">
    <source>
        <dbReference type="EMBL" id="RJG42171.1"/>
    </source>
</evidence>
<reference evidence="1 2" key="1">
    <citation type="submission" date="2018-09" db="EMBL/GenBank/DDBJ databases">
        <authorList>
            <person name="Wang F."/>
        </authorList>
    </citation>
    <scope>NUCLEOTIDE SEQUENCE [LARGE SCALE GENOMIC DNA]</scope>
    <source>
        <strain evidence="1 2">PLHSC7-2</strain>
    </source>
</reference>
<evidence type="ECO:0000313" key="2">
    <source>
        <dbReference type="Proteomes" id="UP000283255"/>
    </source>
</evidence>
<evidence type="ECO:0008006" key="3">
    <source>
        <dbReference type="Google" id="ProtNLM"/>
    </source>
</evidence>
<name>A0A418YCC0_9GAMM</name>
<dbReference type="AlphaFoldDB" id="A0A418YCC0"/>
<dbReference type="EMBL" id="QZCH01000020">
    <property type="protein sequence ID" value="RJG42171.1"/>
    <property type="molecule type" value="Genomic_DNA"/>
</dbReference>
<proteinExistence type="predicted"/>
<organism evidence="1 2">
    <name type="scientific">Motilimonas pumila</name>
    <dbReference type="NCBI Taxonomy" id="2303987"/>
    <lineage>
        <taxon>Bacteria</taxon>
        <taxon>Pseudomonadati</taxon>
        <taxon>Pseudomonadota</taxon>
        <taxon>Gammaproteobacteria</taxon>
        <taxon>Alteromonadales</taxon>
        <taxon>Alteromonadales genera incertae sedis</taxon>
        <taxon>Motilimonas</taxon>
    </lineage>
</organism>
<accession>A0A418YCC0</accession>